<protein>
    <submittedName>
        <fullName evidence="2">Uncharacterized protein</fullName>
    </submittedName>
</protein>
<organism evidence="2 3">
    <name type="scientific">Edaphobacter modestus</name>
    <dbReference type="NCBI Taxonomy" id="388466"/>
    <lineage>
        <taxon>Bacteria</taxon>
        <taxon>Pseudomonadati</taxon>
        <taxon>Acidobacteriota</taxon>
        <taxon>Terriglobia</taxon>
        <taxon>Terriglobales</taxon>
        <taxon>Acidobacteriaceae</taxon>
        <taxon>Edaphobacter</taxon>
    </lineage>
</organism>
<dbReference type="AlphaFoldDB" id="A0A4Q7YXV7"/>
<keyword evidence="1" id="KW-0812">Transmembrane</keyword>
<keyword evidence="1" id="KW-1133">Transmembrane helix</keyword>
<name>A0A4Q7YXV7_9BACT</name>
<gene>
    <name evidence="2" type="ORF">BDD14_4299</name>
</gene>
<dbReference type="EMBL" id="SHKW01000001">
    <property type="protein sequence ID" value="RZU42707.1"/>
    <property type="molecule type" value="Genomic_DNA"/>
</dbReference>
<keyword evidence="1" id="KW-0472">Membrane</keyword>
<evidence type="ECO:0000256" key="1">
    <source>
        <dbReference type="SAM" id="Phobius"/>
    </source>
</evidence>
<dbReference type="RefSeq" id="WP_130420706.1">
    <property type="nucleotide sequence ID" value="NZ_SHKW01000001.1"/>
</dbReference>
<evidence type="ECO:0000313" key="2">
    <source>
        <dbReference type="EMBL" id="RZU42707.1"/>
    </source>
</evidence>
<feature type="transmembrane region" description="Helical" evidence="1">
    <location>
        <begin position="38"/>
        <end position="60"/>
    </location>
</feature>
<evidence type="ECO:0000313" key="3">
    <source>
        <dbReference type="Proteomes" id="UP000292958"/>
    </source>
</evidence>
<proteinExistence type="predicted"/>
<accession>A0A4Q7YXV7</accession>
<comment type="caution">
    <text evidence="2">The sequence shown here is derived from an EMBL/GenBank/DDBJ whole genome shotgun (WGS) entry which is preliminary data.</text>
</comment>
<reference evidence="2 3" key="1">
    <citation type="submission" date="2019-02" db="EMBL/GenBank/DDBJ databases">
        <title>Genomic Encyclopedia of Archaeal and Bacterial Type Strains, Phase II (KMG-II): from individual species to whole genera.</title>
        <authorList>
            <person name="Goeker M."/>
        </authorList>
    </citation>
    <scope>NUCLEOTIDE SEQUENCE [LARGE SCALE GENOMIC DNA]</scope>
    <source>
        <strain evidence="2 3">DSM 18101</strain>
    </source>
</reference>
<dbReference type="Proteomes" id="UP000292958">
    <property type="component" value="Unassembled WGS sequence"/>
</dbReference>
<keyword evidence="3" id="KW-1185">Reference proteome</keyword>
<sequence length="288" mass="31808">MQESAQRKISGSAGTIISIAIGLYLQTNPTWGNLHPRLAAAFYVMAGVSCLFAAMQWPFVQRLFGVYHEPPTATLSSASPSIGALTFAPVFNNQTEHAIVGERKETTNSTAEQNRPRPKLRCSRVQKMGVSYSPFGRWDIDSLGASAIVLYLKNQAADHGEKGAVAEFVYASIEFSSGNGQVEAHISKAYWMEEKLCNVNVAIEAEKGILIGTMPALHWHLFENERTPQRQAAIERSRVLPALKEKVYTFDGNVTITVKVIESRTGETLLKHTFSIFSGMNDFRILPD</sequence>